<evidence type="ECO:0000313" key="8">
    <source>
        <dbReference type="EMBL" id="HGK27820.1"/>
    </source>
</evidence>
<dbReference type="AlphaFoldDB" id="A0A7C4GG02"/>
<dbReference type="InterPro" id="IPR015422">
    <property type="entry name" value="PyrdxlP-dep_Trfase_small"/>
</dbReference>
<dbReference type="PANTHER" id="PTHR46383">
    <property type="entry name" value="ASPARTATE AMINOTRANSFERASE"/>
    <property type="match status" value="1"/>
</dbReference>
<comment type="cofactor">
    <cofactor evidence="1 6">
        <name>pyridoxal 5'-phosphate</name>
        <dbReference type="ChEBI" id="CHEBI:597326"/>
    </cofactor>
</comment>
<dbReference type="NCBIfam" id="NF005744">
    <property type="entry name" value="PRK07568.1"/>
    <property type="match status" value="1"/>
</dbReference>
<dbReference type="InterPro" id="IPR015421">
    <property type="entry name" value="PyrdxlP-dep_Trfase_major"/>
</dbReference>
<dbReference type="PROSITE" id="PS00105">
    <property type="entry name" value="AA_TRANSFER_CLASS_1"/>
    <property type="match status" value="1"/>
</dbReference>
<feature type="domain" description="Aminotransferase class I/classII large" evidence="7">
    <location>
        <begin position="32"/>
        <end position="384"/>
    </location>
</feature>
<accession>A0A7C4GG02</accession>
<gene>
    <name evidence="8" type="ORF">ENS41_02565</name>
</gene>
<keyword evidence="3 6" id="KW-0032">Aminotransferase</keyword>
<dbReference type="Pfam" id="PF00155">
    <property type="entry name" value="Aminotran_1_2"/>
    <property type="match status" value="1"/>
</dbReference>
<keyword evidence="5" id="KW-0663">Pyridoxal phosphate</keyword>
<comment type="caution">
    <text evidence="8">The sequence shown here is derived from an EMBL/GenBank/DDBJ whole genome shotgun (WGS) entry which is preliminary data.</text>
</comment>
<evidence type="ECO:0000256" key="1">
    <source>
        <dbReference type="ARBA" id="ARBA00001933"/>
    </source>
</evidence>
<dbReference type="InterPro" id="IPR004838">
    <property type="entry name" value="NHTrfase_class1_PyrdxlP-BS"/>
</dbReference>
<dbReference type="EC" id="2.6.1.-" evidence="6"/>
<dbReference type="GO" id="GO:0006520">
    <property type="term" value="P:amino acid metabolic process"/>
    <property type="evidence" value="ECO:0007669"/>
    <property type="project" value="InterPro"/>
</dbReference>
<dbReference type="SUPFAM" id="SSF53383">
    <property type="entry name" value="PLP-dependent transferases"/>
    <property type="match status" value="1"/>
</dbReference>
<evidence type="ECO:0000256" key="2">
    <source>
        <dbReference type="ARBA" id="ARBA00007441"/>
    </source>
</evidence>
<dbReference type="CDD" id="cd00609">
    <property type="entry name" value="AAT_like"/>
    <property type="match status" value="1"/>
</dbReference>
<dbReference type="EMBL" id="DSUT01000043">
    <property type="protein sequence ID" value="HGK27820.1"/>
    <property type="molecule type" value="Genomic_DNA"/>
</dbReference>
<keyword evidence="4 6" id="KW-0808">Transferase</keyword>
<dbReference type="PANTHER" id="PTHR46383:SF2">
    <property type="entry name" value="AMINOTRANSFERASE"/>
    <property type="match status" value="1"/>
</dbReference>
<dbReference type="Gene3D" id="3.90.1150.10">
    <property type="entry name" value="Aspartate Aminotransferase, domain 1"/>
    <property type="match status" value="1"/>
</dbReference>
<dbReference type="InterPro" id="IPR050596">
    <property type="entry name" value="AspAT/PAT-like"/>
</dbReference>
<proteinExistence type="inferred from homology"/>
<dbReference type="InterPro" id="IPR015424">
    <property type="entry name" value="PyrdxlP-dep_Trfase"/>
</dbReference>
<organism evidence="8">
    <name type="scientific">candidate division WOR-3 bacterium</name>
    <dbReference type="NCBI Taxonomy" id="2052148"/>
    <lineage>
        <taxon>Bacteria</taxon>
        <taxon>Bacteria division WOR-3</taxon>
    </lineage>
</organism>
<reference evidence="8" key="1">
    <citation type="journal article" date="2020" name="mSystems">
        <title>Genome- and Community-Level Interaction Insights into Carbon Utilization and Element Cycling Functions of Hydrothermarchaeota in Hydrothermal Sediment.</title>
        <authorList>
            <person name="Zhou Z."/>
            <person name="Liu Y."/>
            <person name="Xu W."/>
            <person name="Pan J."/>
            <person name="Luo Z.H."/>
            <person name="Li M."/>
        </authorList>
    </citation>
    <scope>NUCLEOTIDE SEQUENCE [LARGE SCALE GENOMIC DNA]</scope>
    <source>
        <strain evidence="8">SpSt-488</strain>
    </source>
</reference>
<dbReference type="Gene3D" id="3.40.640.10">
    <property type="entry name" value="Type I PLP-dependent aspartate aminotransferase-like (Major domain)"/>
    <property type="match status" value="1"/>
</dbReference>
<evidence type="ECO:0000256" key="3">
    <source>
        <dbReference type="ARBA" id="ARBA00022576"/>
    </source>
</evidence>
<evidence type="ECO:0000256" key="5">
    <source>
        <dbReference type="ARBA" id="ARBA00022898"/>
    </source>
</evidence>
<evidence type="ECO:0000259" key="7">
    <source>
        <dbReference type="Pfam" id="PF00155"/>
    </source>
</evidence>
<protein>
    <recommendedName>
        <fullName evidence="6">Aminotransferase</fullName>
        <ecNumber evidence="6">2.6.1.-</ecNumber>
    </recommendedName>
</protein>
<comment type="similarity">
    <text evidence="2 6">Belongs to the class-I pyridoxal-phosphate-dependent aminotransferase family.</text>
</comment>
<name>A0A7C4GG02_UNCW3</name>
<evidence type="ECO:0000256" key="4">
    <source>
        <dbReference type="ARBA" id="ARBA00022679"/>
    </source>
</evidence>
<sequence>MEISRRAQTMPASPIRRLVPFADSAKARGIKVYHLNIGQPDIETPEAMMAAYRHTDIKVLSYGPSDGLKSYREALAGYYRRVGINIAPQDLLITTGGSEAILFALKAVADVGDEVVVVEPFYTNYAGFAVMACVKLVPVTSQADNGFRLPSRADFERVITGRTRAIIYSNPGNPTGVVYNADELERLRRLALEFNLFLVADEVYREFCYDDAVPLSVLNLAGLDDRAVLVDSVSKRYSACGARVGCVASRNREFMHAMLRFGQARLCPPTIDQLAAEAALSVPDSYFQRMRDEYRCRRDVVCEALTRMPGVLCHKPGGAFYVVARLPVRDAEEFAIFMLDRFNLDGETVMVAPADGFYATPGKGKDEVRIAYVLNCADLQRAMQILAAGLEEFRRQ</sequence>
<dbReference type="InterPro" id="IPR004839">
    <property type="entry name" value="Aminotransferase_I/II_large"/>
</dbReference>
<evidence type="ECO:0000256" key="6">
    <source>
        <dbReference type="RuleBase" id="RU000481"/>
    </source>
</evidence>
<dbReference type="GO" id="GO:0008483">
    <property type="term" value="F:transaminase activity"/>
    <property type="evidence" value="ECO:0007669"/>
    <property type="project" value="UniProtKB-KW"/>
</dbReference>
<dbReference type="GO" id="GO:0030170">
    <property type="term" value="F:pyridoxal phosphate binding"/>
    <property type="evidence" value="ECO:0007669"/>
    <property type="project" value="InterPro"/>
</dbReference>